<protein>
    <submittedName>
        <fullName evidence="1">Uncharacterized protein</fullName>
    </submittedName>
</protein>
<dbReference type="AlphaFoldDB" id="A0A1W1HG54"/>
<accession>A0A1W1HG54</accession>
<organism evidence="1 2">
    <name type="scientific">Desulfamplus magnetovallimortis</name>
    <dbReference type="NCBI Taxonomy" id="1246637"/>
    <lineage>
        <taxon>Bacteria</taxon>
        <taxon>Pseudomonadati</taxon>
        <taxon>Thermodesulfobacteriota</taxon>
        <taxon>Desulfobacteria</taxon>
        <taxon>Desulfobacterales</taxon>
        <taxon>Desulfobacteraceae</taxon>
        <taxon>Desulfamplus</taxon>
    </lineage>
</organism>
<dbReference type="Proteomes" id="UP000191931">
    <property type="component" value="Unassembled WGS sequence"/>
</dbReference>
<evidence type="ECO:0000313" key="1">
    <source>
        <dbReference type="EMBL" id="SLM31491.1"/>
    </source>
</evidence>
<keyword evidence="2" id="KW-1185">Reference proteome</keyword>
<evidence type="ECO:0000313" key="2">
    <source>
        <dbReference type="Proteomes" id="UP000191931"/>
    </source>
</evidence>
<reference evidence="1 2" key="1">
    <citation type="submission" date="2017-03" db="EMBL/GenBank/DDBJ databases">
        <authorList>
            <person name="Afonso C.L."/>
            <person name="Miller P.J."/>
            <person name="Scott M.A."/>
            <person name="Spackman E."/>
            <person name="Goraichik I."/>
            <person name="Dimitrov K.M."/>
            <person name="Suarez D.L."/>
            <person name="Swayne D.E."/>
        </authorList>
    </citation>
    <scope>NUCLEOTIDE SEQUENCE [LARGE SCALE GENOMIC DNA]</scope>
    <source>
        <strain evidence="1">PRJEB14757</strain>
    </source>
</reference>
<name>A0A1W1HG54_9BACT</name>
<gene>
    <name evidence="1" type="ORF">MTBBW1_340043</name>
</gene>
<sequence length="85" mass="9677">MGLEKLLCLYDLTRSDLKDILYSGFGNRMDEGEGKCLIFVQRIASQHLFDWKLSYDKVAACCTIFCSGGYQGVICFVRYQGVYPD</sequence>
<proteinExistence type="predicted"/>
<dbReference type="EMBL" id="FWEV01000268">
    <property type="protein sequence ID" value="SLM31491.1"/>
    <property type="molecule type" value="Genomic_DNA"/>
</dbReference>